<evidence type="ECO:0000259" key="10">
    <source>
        <dbReference type="PROSITE" id="PS50089"/>
    </source>
</evidence>
<dbReference type="SMART" id="SM00184">
    <property type="entry name" value="RING"/>
    <property type="match status" value="1"/>
</dbReference>
<dbReference type="CDD" id="cd00060">
    <property type="entry name" value="FHA"/>
    <property type="match status" value="1"/>
</dbReference>
<evidence type="ECO:0000256" key="7">
    <source>
        <dbReference type="SAM" id="Coils"/>
    </source>
</evidence>
<dbReference type="EMBL" id="GECU01029994">
    <property type="protein sequence ID" value="JAS77712.1"/>
    <property type="molecule type" value="Transcribed_RNA"/>
</dbReference>
<dbReference type="GO" id="GO:0004842">
    <property type="term" value="F:ubiquitin-protein transferase activity"/>
    <property type="evidence" value="ECO:0007669"/>
    <property type="project" value="TreeGrafter"/>
</dbReference>
<evidence type="ECO:0000256" key="1">
    <source>
        <dbReference type="ARBA" id="ARBA00005797"/>
    </source>
</evidence>
<dbReference type="SMART" id="SM00240">
    <property type="entry name" value="FHA"/>
    <property type="match status" value="1"/>
</dbReference>
<dbReference type="PANTHER" id="PTHR16079:SF4">
    <property type="entry name" value="E3 UBIQUITIN-PROTEIN LIGASE CHFR"/>
    <property type="match status" value="1"/>
</dbReference>
<accession>A0A1B6HSS1</accession>
<keyword evidence="4 6" id="KW-0863">Zinc-finger</keyword>
<dbReference type="Gene3D" id="2.60.200.20">
    <property type="match status" value="1"/>
</dbReference>
<feature type="domain" description="FHA" evidence="9">
    <location>
        <begin position="28"/>
        <end position="76"/>
    </location>
</feature>
<evidence type="ECO:0000313" key="11">
    <source>
        <dbReference type="EMBL" id="JAS77712.1"/>
    </source>
</evidence>
<evidence type="ECO:0000259" key="9">
    <source>
        <dbReference type="PROSITE" id="PS50006"/>
    </source>
</evidence>
<dbReference type="AlphaFoldDB" id="A0A1B6HSS1"/>
<dbReference type="InterPro" id="IPR000253">
    <property type="entry name" value="FHA_dom"/>
</dbReference>
<gene>
    <name evidence="11" type="ORF">g.22741</name>
</gene>
<dbReference type="Pfam" id="PF00498">
    <property type="entry name" value="FHA"/>
    <property type="match status" value="1"/>
</dbReference>
<feature type="compositionally biased region" description="Polar residues" evidence="8">
    <location>
        <begin position="569"/>
        <end position="585"/>
    </location>
</feature>
<evidence type="ECO:0000256" key="3">
    <source>
        <dbReference type="ARBA" id="ARBA00022723"/>
    </source>
</evidence>
<evidence type="ECO:0000256" key="5">
    <source>
        <dbReference type="ARBA" id="ARBA00022833"/>
    </source>
</evidence>
<protein>
    <recommendedName>
        <fullName evidence="2">E3 ubiquitin-protein ligase CHFR</fullName>
    </recommendedName>
</protein>
<dbReference type="GO" id="GO:0005634">
    <property type="term" value="C:nucleus"/>
    <property type="evidence" value="ECO:0007669"/>
    <property type="project" value="TreeGrafter"/>
</dbReference>
<reference evidence="11" key="1">
    <citation type="submission" date="2015-11" db="EMBL/GenBank/DDBJ databases">
        <title>De novo transcriptome assembly of four potential Pierce s Disease insect vectors from Arizona vineyards.</title>
        <authorList>
            <person name="Tassone E.E."/>
        </authorList>
    </citation>
    <scope>NUCLEOTIDE SEQUENCE</scope>
</reference>
<evidence type="ECO:0000256" key="4">
    <source>
        <dbReference type="ARBA" id="ARBA00022771"/>
    </source>
</evidence>
<dbReference type="PANTHER" id="PTHR16079">
    <property type="entry name" value="UBIQUITIN LIGASE PROTEIN CHFR"/>
    <property type="match status" value="1"/>
</dbReference>
<dbReference type="InterPro" id="IPR001841">
    <property type="entry name" value="Znf_RING"/>
</dbReference>
<dbReference type="SUPFAM" id="SSF57850">
    <property type="entry name" value="RING/U-box"/>
    <property type="match status" value="1"/>
</dbReference>
<dbReference type="PROSITE" id="PS00518">
    <property type="entry name" value="ZF_RING_1"/>
    <property type="match status" value="1"/>
</dbReference>
<keyword evidence="3" id="KW-0479">Metal-binding</keyword>
<feature type="region of interest" description="Disordered" evidence="8">
    <location>
        <begin position="431"/>
        <end position="462"/>
    </location>
</feature>
<keyword evidence="5" id="KW-0862">Zinc</keyword>
<dbReference type="PROSITE" id="PS50089">
    <property type="entry name" value="ZF_RING_2"/>
    <property type="match status" value="1"/>
</dbReference>
<sequence>MSDNSSVGSVLAALIQGNERKFIFKDVNFIGRSKEAIIPIEDKLISRKHCVIEKSNGSFTICDVSSKGTYLNGKRMLKNQVYELQHRDKISLVNLEKYTYLFVLNRTLTKSESHAELSSRLKEKILNFDNTFTDNMKKLNSKLTQIETEKSDLKKEMNNKLEEQESTFKRERLSLSTILNATNEQKEEAERKLREMEINCELEKKMLMEEVESKMADISKKETELQQVKNEMESRYQRERVELEERCKAEVEELKDKLAEFEVEQERLQSETRDAEQKLKETEKILLECELEQYRLCEEKVEAELKLESKIIDLTKESTSKDEVVKDLERRIQEKDKAAEKLKRDIEVLEEELQCSICAELFIEPTVLNCGHMFCKTCIDEWKTKKKICPMCRAKIVTSVRIFTVDTIIEKNVALLSAEARSRRETLILQRQKGNQTSVRAKKRKNQNPRGEPTINPRRSRTSTVIEHMHVPPLMVQLMPQGMERVVNMDVFTMGDDQDDPFNWGAAGHMQMRTRAASQLERQLEPWVEPAGPTVPVAAIDLTSVTPTPNQTAREPIDLTSLHPEHSRPSTSTADFNSTIDLTSP</sequence>
<keyword evidence="7" id="KW-0175">Coiled coil</keyword>
<feature type="coiled-coil region" evidence="7">
    <location>
        <begin position="136"/>
        <end position="292"/>
    </location>
</feature>
<evidence type="ECO:0000256" key="8">
    <source>
        <dbReference type="SAM" id="MobiDB-lite"/>
    </source>
</evidence>
<dbReference type="SUPFAM" id="SSF49879">
    <property type="entry name" value="SMAD/FHA domain"/>
    <property type="match status" value="1"/>
</dbReference>
<feature type="coiled-coil region" evidence="7">
    <location>
        <begin position="325"/>
        <end position="359"/>
    </location>
</feature>
<proteinExistence type="inferred from homology"/>
<dbReference type="PROSITE" id="PS50006">
    <property type="entry name" value="FHA_DOMAIN"/>
    <property type="match status" value="1"/>
</dbReference>
<dbReference type="GO" id="GO:0016567">
    <property type="term" value="P:protein ubiquitination"/>
    <property type="evidence" value="ECO:0007669"/>
    <property type="project" value="TreeGrafter"/>
</dbReference>
<name>A0A1B6HSS1_9HEMI</name>
<evidence type="ECO:0000256" key="2">
    <source>
        <dbReference type="ARBA" id="ARBA00017908"/>
    </source>
</evidence>
<dbReference type="GO" id="GO:0006511">
    <property type="term" value="P:ubiquitin-dependent protein catabolic process"/>
    <property type="evidence" value="ECO:0007669"/>
    <property type="project" value="TreeGrafter"/>
</dbReference>
<evidence type="ECO:0000256" key="6">
    <source>
        <dbReference type="PROSITE-ProRule" id="PRU00175"/>
    </source>
</evidence>
<comment type="similarity">
    <text evidence="1">Belongs to the CHFR family.</text>
</comment>
<dbReference type="InterPro" id="IPR017907">
    <property type="entry name" value="Znf_RING_CS"/>
</dbReference>
<feature type="compositionally biased region" description="Polar residues" evidence="8">
    <location>
        <begin position="544"/>
        <end position="553"/>
    </location>
</feature>
<feature type="domain" description="RING-type" evidence="10">
    <location>
        <begin position="355"/>
        <end position="393"/>
    </location>
</feature>
<feature type="region of interest" description="Disordered" evidence="8">
    <location>
        <begin position="544"/>
        <end position="585"/>
    </location>
</feature>
<dbReference type="InterPro" id="IPR013083">
    <property type="entry name" value="Znf_RING/FYVE/PHD"/>
</dbReference>
<dbReference type="Gene3D" id="3.30.40.10">
    <property type="entry name" value="Zinc/RING finger domain, C3HC4 (zinc finger)"/>
    <property type="match status" value="1"/>
</dbReference>
<organism evidence="11">
    <name type="scientific">Homalodisca liturata</name>
    <dbReference type="NCBI Taxonomy" id="320908"/>
    <lineage>
        <taxon>Eukaryota</taxon>
        <taxon>Metazoa</taxon>
        <taxon>Ecdysozoa</taxon>
        <taxon>Arthropoda</taxon>
        <taxon>Hexapoda</taxon>
        <taxon>Insecta</taxon>
        <taxon>Pterygota</taxon>
        <taxon>Neoptera</taxon>
        <taxon>Paraneoptera</taxon>
        <taxon>Hemiptera</taxon>
        <taxon>Auchenorrhyncha</taxon>
        <taxon>Membracoidea</taxon>
        <taxon>Cicadellidae</taxon>
        <taxon>Cicadellinae</taxon>
        <taxon>Proconiini</taxon>
        <taxon>Homalodisca</taxon>
    </lineage>
</organism>
<dbReference type="GO" id="GO:0008270">
    <property type="term" value="F:zinc ion binding"/>
    <property type="evidence" value="ECO:0007669"/>
    <property type="project" value="UniProtKB-KW"/>
</dbReference>
<dbReference type="InterPro" id="IPR008984">
    <property type="entry name" value="SMAD_FHA_dom_sf"/>
</dbReference>
<dbReference type="Pfam" id="PF13920">
    <property type="entry name" value="zf-C3HC4_3"/>
    <property type="match status" value="1"/>
</dbReference>
<dbReference type="InterPro" id="IPR052256">
    <property type="entry name" value="E3_ubiquitin-ligase_CHFR"/>
</dbReference>